<evidence type="ECO:0000256" key="1">
    <source>
        <dbReference type="SAM" id="Phobius"/>
    </source>
</evidence>
<keyword evidence="1" id="KW-0472">Membrane</keyword>
<protein>
    <submittedName>
        <fullName evidence="2">Uncharacterized protein</fullName>
    </submittedName>
</protein>
<reference evidence="2" key="1">
    <citation type="submission" date="2014-09" db="EMBL/GenBank/DDBJ databases">
        <authorList>
            <person name="Magalhaes I.L.F."/>
            <person name="Oliveira U."/>
            <person name="Santos F.R."/>
            <person name="Vidigal T.H.D.A."/>
            <person name="Brescovit A.D."/>
            <person name="Santos A.J."/>
        </authorList>
    </citation>
    <scope>NUCLEOTIDE SEQUENCE</scope>
    <source>
        <tissue evidence="2">Shoot tissue taken approximately 20 cm above the soil surface</tissue>
    </source>
</reference>
<name>A0A0A9CZ05_ARUDO</name>
<keyword evidence="1" id="KW-0812">Transmembrane</keyword>
<sequence length="78" mass="8701">MLMGNGTETPHLPGMPETVPMLILLMLLARLLRHRHAACRSELVRAALFRLRTPLQHPGVSVPRPVAYGMHWLSADPT</sequence>
<reference evidence="2" key="2">
    <citation type="journal article" date="2015" name="Data Brief">
        <title>Shoot transcriptome of the giant reed, Arundo donax.</title>
        <authorList>
            <person name="Barrero R.A."/>
            <person name="Guerrero F.D."/>
            <person name="Moolhuijzen P."/>
            <person name="Goolsby J.A."/>
            <person name="Tidwell J."/>
            <person name="Bellgard S.E."/>
            <person name="Bellgard M.I."/>
        </authorList>
    </citation>
    <scope>NUCLEOTIDE SEQUENCE</scope>
    <source>
        <tissue evidence="2">Shoot tissue taken approximately 20 cm above the soil surface</tissue>
    </source>
</reference>
<evidence type="ECO:0000313" key="2">
    <source>
        <dbReference type="EMBL" id="JAD81574.1"/>
    </source>
</evidence>
<keyword evidence="1" id="KW-1133">Transmembrane helix</keyword>
<proteinExistence type="predicted"/>
<accession>A0A0A9CZ05</accession>
<organism evidence="2">
    <name type="scientific">Arundo donax</name>
    <name type="common">Giant reed</name>
    <name type="synonym">Donax arundinaceus</name>
    <dbReference type="NCBI Taxonomy" id="35708"/>
    <lineage>
        <taxon>Eukaryota</taxon>
        <taxon>Viridiplantae</taxon>
        <taxon>Streptophyta</taxon>
        <taxon>Embryophyta</taxon>
        <taxon>Tracheophyta</taxon>
        <taxon>Spermatophyta</taxon>
        <taxon>Magnoliopsida</taxon>
        <taxon>Liliopsida</taxon>
        <taxon>Poales</taxon>
        <taxon>Poaceae</taxon>
        <taxon>PACMAD clade</taxon>
        <taxon>Arundinoideae</taxon>
        <taxon>Arundineae</taxon>
        <taxon>Arundo</taxon>
    </lineage>
</organism>
<dbReference type="AlphaFoldDB" id="A0A0A9CZ05"/>
<feature type="transmembrane region" description="Helical" evidence="1">
    <location>
        <begin position="12"/>
        <end position="32"/>
    </location>
</feature>
<dbReference type="EMBL" id="GBRH01216321">
    <property type="protein sequence ID" value="JAD81574.1"/>
    <property type="molecule type" value="Transcribed_RNA"/>
</dbReference>